<accession>A0A0F9DDD9</accession>
<evidence type="ECO:0000313" key="2">
    <source>
        <dbReference type="EMBL" id="KKL15791.1"/>
    </source>
</evidence>
<proteinExistence type="predicted"/>
<protein>
    <recommendedName>
        <fullName evidence="1">Transcription regulator AsnC/Lrp ligand binding domain-containing protein</fullName>
    </recommendedName>
</protein>
<dbReference type="InterPro" id="IPR011008">
    <property type="entry name" value="Dimeric_a/b-barrel"/>
</dbReference>
<dbReference type="EMBL" id="LAZR01039927">
    <property type="protein sequence ID" value="KKL15791.1"/>
    <property type="molecule type" value="Genomic_DNA"/>
</dbReference>
<dbReference type="AlphaFoldDB" id="A0A0F9DDD9"/>
<dbReference type="InterPro" id="IPR019887">
    <property type="entry name" value="Tscrpt_reg_AsnC/Lrp_C"/>
</dbReference>
<gene>
    <name evidence="2" type="ORF">LCGC14_2502050</name>
</gene>
<feature type="non-terminal residue" evidence="2">
    <location>
        <position position="1"/>
    </location>
</feature>
<dbReference type="Pfam" id="PF01037">
    <property type="entry name" value="AsnC_trans_reg"/>
    <property type="match status" value="1"/>
</dbReference>
<dbReference type="Gene3D" id="3.30.70.920">
    <property type="match status" value="1"/>
</dbReference>
<comment type="caution">
    <text evidence="2">The sequence shown here is derived from an EMBL/GenBank/DDBJ whole genome shotgun (WGS) entry which is preliminary data.</text>
</comment>
<feature type="domain" description="Transcription regulator AsnC/Lrp ligand binding" evidence="1">
    <location>
        <begin position="9"/>
        <end position="79"/>
    </location>
</feature>
<evidence type="ECO:0000259" key="1">
    <source>
        <dbReference type="Pfam" id="PF01037"/>
    </source>
</evidence>
<dbReference type="SUPFAM" id="SSF54909">
    <property type="entry name" value="Dimeric alpha+beta barrel"/>
    <property type="match status" value="1"/>
</dbReference>
<name>A0A0F9DDD9_9ZZZZ</name>
<sequence>GSDKQLIFILVQLEITKNWKEIARKVSDLKAVKSVSMITGRFDLIIELYIEPHNLINFLTQDLASVGNILSTESLVTIKNFNKWV</sequence>
<reference evidence="2" key="1">
    <citation type="journal article" date="2015" name="Nature">
        <title>Complex archaea that bridge the gap between prokaryotes and eukaryotes.</title>
        <authorList>
            <person name="Spang A."/>
            <person name="Saw J.H."/>
            <person name="Jorgensen S.L."/>
            <person name="Zaremba-Niedzwiedzka K."/>
            <person name="Martijn J."/>
            <person name="Lind A.E."/>
            <person name="van Eijk R."/>
            <person name="Schleper C."/>
            <person name="Guy L."/>
            <person name="Ettema T.J."/>
        </authorList>
    </citation>
    <scope>NUCLEOTIDE SEQUENCE</scope>
</reference>
<organism evidence="2">
    <name type="scientific">marine sediment metagenome</name>
    <dbReference type="NCBI Taxonomy" id="412755"/>
    <lineage>
        <taxon>unclassified sequences</taxon>
        <taxon>metagenomes</taxon>
        <taxon>ecological metagenomes</taxon>
    </lineage>
</organism>